<proteinExistence type="predicted"/>
<gene>
    <name evidence="2" type="ORF">SAMN05216402_1081</name>
</gene>
<dbReference type="InterPro" id="IPR010791">
    <property type="entry name" value="AttH_dom"/>
</dbReference>
<dbReference type="Proteomes" id="UP000183471">
    <property type="component" value="Unassembled WGS sequence"/>
</dbReference>
<dbReference type="Pfam" id="PF07143">
    <property type="entry name" value="CrtC"/>
    <property type="match status" value="1"/>
</dbReference>
<reference evidence="2 3" key="1">
    <citation type="submission" date="2016-10" db="EMBL/GenBank/DDBJ databases">
        <authorList>
            <person name="Varghese N."/>
            <person name="Submissions S."/>
        </authorList>
    </citation>
    <scope>NUCLEOTIDE SEQUENCE [LARGE SCALE GENOMIC DNA]</scope>
    <source>
        <strain evidence="2 3">Nl1</strain>
    </source>
</reference>
<keyword evidence="3" id="KW-1185">Reference proteome</keyword>
<dbReference type="Gene3D" id="2.40.370.10">
    <property type="entry name" value="AttH-like domain"/>
    <property type="match status" value="1"/>
</dbReference>
<evidence type="ECO:0000259" key="1">
    <source>
        <dbReference type="Pfam" id="PF07143"/>
    </source>
</evidence>
<dbReference type="PANTHER" id="PTHR38591">
    <property type="entry name" value="HYDROLASE"/>
    <property type="match status" value="1"/>
</dbReference>
<dbReference type="InterPro" id="IPR023374">
    <property type="entry name" value="AttH-like_dom_sf"/>
</dbReference>
<name>A0ABY0T9Q0_9PROT</name>
<dbReference type="PANTHER" id="PTHR38591:SF1">
    <property type="entry name" value="BLL1000 PROTEIN"/>
    <property type="match status" value="1"/>
</dbReference>
<feature type="domain" description="AttH" evidence="1">
    <location>
        <begin position="24"/>
        <end position="203"/>
    </location>
</feature>
<evidence type="ECO:0000313" key="3">
    <source>
        <dbReference type="Proteomes" id="UP000183471"/>
    </source>
</evidence>
<dbReference type="SUPFAM" id="SSF159245">
    <property type="entry name" value="AttH-like"/>
    <property type="match status" value="1"/>
</dbReference>
<accession>A0ABY0T9Q0</accession>
<evidence type="ECO:0000313" key="2">
    <source>
        <dbReference type="EMBL" id="SDQ49660.1"/>
    </source>
</evidence>
<organism evidence="2 3">
    <name type="scientific">Nitrosospira multiformis</name>
    <dbReference type="NCBI Taxonomy" id="1231"/>
    <lineage>
        <taxon>Bacteria</taxon>
        <taxon>Pseudomonadati</taxon>
        <taxon>Pseudomonadota</taxon>
        <taxon>Betaproteobacteria</taxon>
        <taxon>Nitrosomonadales</taxon>
        <taxon>Nitrosomonadaceae</taxon>
        <taxon>Nitrosospira</taxon>
    </lineage>
</organism>
<protein>
    <submittedName>
        <fullName evidence="2">Hydroxyneurosporene synthase (CrtC)</fullName>
    </submittedName>
</protein>
<comment type="caution">
    <text evidence="2">The sequence shown here is derived from an EMBL/GenBank/DDBJ whole genome shotgun (WGS) entry which is preliminary data.</text>
</comment>
<dbReference type="EMBL" id="FNKY01000001">
    <property type="protein sequence ID" value="SDQ49660.1"/>
    <property type="molecule type" value="Genomic_DNA"/>
</dbReference>
<dbReference type="RefSeq" id="WP_074631249.1">
    <property type="nucleotide sequence ID" value="NZ_FNKY01000001.1"/>
</dbReference>
<sequence length="345" mass="38243">MPSTSDNAEISLPKDQYAHEGAPTEWWWHTGSLLAEDGRKFGFEINATGETPYGFTQIEITDVESQLHYQKVNFVAALPPDWAESDITKRWYVNLGGSIEKREDGAISMQAIDSNPLNMNVETTFVDAATHTPCELNLQLYQEGLPLLVWGTGCREVKPDGTTPLTRNNYYYSLTRLKASGFLTIGAEKFAVTGLTWMDHEYGFFPKGAPVIWVLQDMQLSNGVHLSNFTNVGIKPVENVKMDSTATLLWPDGRSIYVDTVTTPLGSPFISQKNVEYYLQFQVEISNPELKASFVVTSLMPDQLFIDPAGSDVYEGVASCEGEFNNTVVSGTAWIEQSLGLGKPL</sequence>